<evidence type="ECO:0000259" key="1">
    <source>
        <dbReference type="PROSITE" id="PS50838"/>
    </source>
</evidence>
<name>A0AAN5C0U6_9BILA</name>
<reference evidence="3" key="1">
    <citation type="submission" date="2022-10" db="EMBL/GenBank/DDBJ databases">
        <title>Genome assembly of Pristionchus species.</title>
        <authorList>
            <person name="Yoshida K."/>
            <person name="Sommer R.J."/>
        </authorList>
    </citation>
    <scope>NUCLEOTIDE SEQUENCE [LARGE SCALE GENOMIC DNA]</scope>
    <source>
        <strain evidence="3">RS5460</strain>
    </source>
</reference>
<proteinExistence type="predicted"/>
<dbReference type="InterPro" id="IPR041899">
    <property type="entry name" value="MAGE_WH2"/>
</dbReference>
<protein>
    <recommendedName>
        <fullName evidence="1">MAGE domain-containing protein</fullName>
    </recommendedName>
</protein>
<dbReference type="InterPro" id="IPR037445">
    <property type="entry name" value="MAGE"/>
</dbReference>
<dbReference type="PANTHER" id="PTHR11736:SF14">
    <property type="entry name" value="NSE3 HOMOLOG, SMC5-SMC6 COMPLEX COMPONENT"/>
    <property type="match status" value="1"/>
</dbReference>
<dbReference type="Gene3D" id="1.10.10.1210">
    <property type="entry name" value="MAGE homology domain, winged helix WH2 motif"/>
    <property type="match status" value="1"/>
</dbReference>
<sequence>EETVPDRIKEITQCVLAAHERKGGMRDGEVKKAMKDAVKITEKQMGDVLGCKLTKEGDRLFINYDRKMPLAAQTHIDVINEAKHGLLSAVLMFIHMTKNPLVKTDKVKSFALWEFLEMLEVWENVSHPVFGLPSKLISPSNAAEFVSQGWLSFEKKKGDRADAEEIWYDWGPRAVAVVDPKEILDSFCEVMEDKAEDWREHFKLGKTNGQTSSK</sequence>
<organism evidence="2 3">
    <name type="scientific">Pristionchus mayeri</name>
    <dbReference type="NCBI Taxonomy" id="1317129"/>
    <lineage>
        <taxon>Eukaryota</taxon>
        <taxon>Metazoa</taxon>
        <taxon>Ecdysozoa</taxon>
        <taxon>Nematoda</taxon>
        <taxon>Chromadorea</taxon>
        <taxon>Rhabditida</taxon>
        <taxon>Rhabditina</taxon>
        <taxon>Diplogasteromorpha</taxon>
        <taxon>Diplogasteroidea</taxon>
        <taxon>Neodiplogasteridae</taxon>
        <taxon>Pristionchus</taxon>
    </lineage>
</organism>
<dbReference type="PANTHER" id="PTHR11736">
    <property type="entry name" value="MELANOMA-ASSOCIATED ANTIGEN MAGE ANTIGEN"/>
    <property type="match status" value="1"/>
</dbReference>
<dbReference type="InterPro" id="IPR002190">
    <property type="entry name" value="MHD_dom"/>
</dbReference>
<dbReference type="SMART" id="SM01373">
    <property type="entry name" value="MAGE"/>
    <property type="match status" value="1"/>
</dbReference>
<dbReference type="Proteomes" id="UP001328107">
    <property type="component" value="Unassembled WGS sequence"/>
</dbReference>
<comment type="caution">
    <text evidence="2">The sequence shown here is derived from an EMBL/GenBank/DDBJ whole genome shotgun (WGS) entry which is preliminary data.</text>
</comment>
<dbReference type="PROSITE" id="PS50838">
    <property type="entry name" value="MAGE"/>
    <property type="match status" value="1"/>
</dbReference>
<feature type="non-terminal residue" evidence="2">
    <location>
        <position position="1"/>
    </location>
</feature>
<feature type="domain" description="MAGE" evidence="1">
    <location>
        <begin position="101"/>
        <end position="205"/>
    </location>
</feature>
<gene>
    <name evidence="2" type="ORF">PMAYCL1PPCAC_02823</name>
</gene>
<keyword evidence="3" id="KW-1185">Reference proteome</keyword>
<dbReference type="GO" id="GO:0005634">
    <property type="term" value="C:nucleus"/>
    <property type="evidence" value="ECO:0007669"/>
    <property type="project" value="TreeGrafter"/>
</dbReference>
<feature type="non-terminal residue" evidence="2">
    <location>
        <position position="214"/>
    </location>
</feature>
<dbReference type="AlphaFoldDB" id="A0AAN5C0U6"/>
<dbReference type="EMBL" id="BTRK01000001">
    <property type="protein sequence ID" value="GMR32628.1"/>
    <property type="molecule type" value="Genomic_DNA"/>
</dbReference>
<evidence type="ECO:0000313" key="3">
    <source>
        <dbReference type="Proteomes" id="UP001328107"/>
    </source>
</evidence>
<accession>A0AAN5C0U6</accession>
<evidence type="ECO:0000313" key="2">
    <source>
        <dbReference type="EMBL" id="GMR32628.1"/>
    </source>
</evidence>